<dbReference type="InterPro" id="IPR023631">
    <property type="entry name" value="Amidase_dom"/>
</dbReference>
<organism evidence="2 3">
    <name type="scientific">Owenia fusiformis</name>
    <name type="common">Polychaete worm</name>
    <dbReference type="NCBI Taxonomy" id="6347"/>
    <lineage>
        <taxon>Eukaryota</taxon>
        <taxon>Metazoa</taxon>
        <taxon>Spiralia</taxon>
        <taxon>Lophotrochozoa</taxon>
        <taxon>Annelida</taxon>
        <taxon>Polychaeta</taxon>
        <taxon>Sedentaria</taxon>
        <taxon>Canalipalpata</taxon>
        <taxon>Sabellida</taxon>
        <taxon>Oweniida</taxon>
        <taxon>Oweniidae</taxon>
        <taxon>Owenia</taxon>
    </lineage>
</organism>
<feature type="non-terminal residue" evidence="2">
    <location>
        <position position="282"/>
    </location>
</feature>
<dbReference type="EMBL" id="CAIIXF020000010">
    <property type="protein sequence ID" value="CAH1797679.1"/>
    <property type="molecule type" value="Genomic_DNA"/>
</dbReference>
<evidence type="ECO:0000259" key="1">
    <source>
        <dbReference type="Pfam" id="PF01425"/>
    </source>
</evidence>
<dbReference type="Pfam" id="PF01425">
    <property type="entry name" value="Amidase"/>
    <property type="match status" value="1"/>
</dbReference>
<dbReference type="SUPFAM" id="SSF75304">
    <property type="entry name" value="Amidase signature (AS) enzymes"/>
    <property type="match status" value="1"/>
</dbReference>
<evidence type="ECO:0000313" key="2">
    <source>
        <dbReference type="EMBL" id="CAH1797679.1"/>
    </source>
</evidence>
<dbReference type="InterPro" id="IPR000120">
    <property type="entry name" value="Amidase"/>
</dbReference>
<dbReference type="PANTHER" id="PTHR11895:SF170">
    <property type="entry name" value="AMIDASE"/>
    <property type="match status" value="1"/>
</dbReference>
<proteinExistence type="predicted"/>
<protein>
    <recommendedName>
        <fullName evidence="1">Amidase domain-containing protein</fullName>
    </recommendedName>
</protein>
<comment type="caution">
    <text evidence="2">The sequence shown here is derived from an EMBL/GenBank/DDBJ whole genome shotgun (WGS) entry which is preliminary data.</text>
</comment>
<gene>
    <name evidence="2" type="ORF">OFUS_LOCUS21916</name>
</gene>
<feature type="domain" description="Amidase" evidence="1">
    <location>
        <begin position="3"/>
        <end position="270"/>
    </location>
</feature>
<dbReference type="Proteomes" id="UP000749559">
    <property type="component" value="Unassembled WGS sequence"/>
</dbReference>
<dbReference type="AlphaFoldDB" id="A0A8J1Y6R1"/>
<dbReference type="OrthoDB" id="6128503at2759"/>
<dbReference type="GO" id="GO:0003824">
    <property type="term" value="F:catalytic activity"/>
    <property type="evidence" value="ECO:0007669"/>
    <property type="project" value="InterPro"/>
</dbReference>
<name>A0A8J1Y6R1_OWEFU</name>
<dbReference type="Gene3D" id="3.90.1300.10">
    <property type="entry name" value="Amidase signature (AS) domain"/>
    <property type="match status" value="1"/>
</dbReference>
<keyword evidence="3" id="KW-1185">Reference proteome</keyword>
<dbReference type="PANTHER" id="PTHR11895">
    <property type="entry name" value="TRANSAMIDASE"/>
    <property type="match status" value="1"/>
</dbReference>
<evidence type="ECO:0000313" key="3">
    <source>
        <dbReference type="Proteomes" id="UP000749559"/>
    </source>
</evidence>
<dbReference type="InterPro" id="IPR036928">
    <property type="entry name" value="AS_sf"/>
</dbReference>
<reference evidence="2" key="1">
    <citation type="submission" date="2022-03" db="EMBL/GenBank/DDBJ databases">
        <authorList>
            <person name="Martin C."/>
        </authorList>
    </citation>
    <scope>NUCLEOTIDE SEQUENCE</scope>
</reference>
<accession>A0A8J1Y6R1</accession>
<sequence>YSGAFSLESSIDHLGPMAKTVDDCALLLEVLAGSDGFDSRQRVRDVPSFTTQIDGGVAGLKIGFVDEGFTTCEADVIKVVKATIDIFKKAGANVEETSIPLHKYGQVIWSPPTLEGAYLQGIVGANIGNKGFYPNSMMEHFKKSLKARPHDLPMTFQLVSMWGEYTKRFYQSKHYGKAQNLNLALTAAYDKSLETYDVIVMPTLPFKAPRLPNADTDLKGLLTEALNMVYNTCPFDITGHPAISLNAGSSEGLPIGIMIVGRHNDDATVLRVAKALESRLKL</sequence>